<protein>
    <submittedName>
        <fullName evidence="3">Retrotransposon protein, putative, ty1-copia subclass</fullName>
    </submittedName>
</protein>
<evidence type="ECO:0000313" key="3">
    <source>
        <dbReference type="EMBL" id="GJS53872.1"/>
    </source>
</evidence>
<sequence length="224" mass="25687">MLGDGKFLSKHKPYRLPGRCLKKEKLSGNNFNDWFRLDLSSLESREENHVIEQPVTSLLALAGLNLTLVLEWTSILMLILRLHVYARERVNQLLTMFLKMKGICGATGTLLVIMLPHGTGYLKLPKKGSKLALPVLSGIFRIERKRNKELFNLYWQMVVQHKLDSTYLWHCRLAHINKKRIKQLQQDGLLKSTDDESFDKCESCLSGKMTENLSPYNGKGKESS</sequence>
<keyword evidence="1" id="KW-1133">Transmembrane helix</keyword>
<evidence type="ECO:0000259" key="2">
    <source>
        <dbReference type="Pfam" id="PF13976"/>
    </source>
</evidence>
<keyword evidence="1" id="KW-0472">Membrane</keyword>
<evidence type="ECO:0000313" key="4">
    <source>
        <dbReference type="Proteomes" id="UP001151760"/>
    </source>
</evidence>
<feature type="domain" description="GAG-pre-integrase" evidence="2">
    <location>
        <begin position="157"/>
        <end position="209"/>
    </location>
</feature>
<proteinExistence type="predicted"/>
<keyword evidence="4" id="KW-1185">Reference proteome</keyword>
<feature type="transmembrane region" description="Helical" evidence="1">
    <location>
        <begin position="103"/>
        <end position="122"/>
    </location>
</feature>
<dbReference type="InterPro" id="IPR025724">
    <property type="entry name" value="GAG-pre-integrase_dom"/>
</dbReference>
<feature type="transmembrane region" description="Helical" evidence="1">
    <location>
        <begin position="58"/>
        <end position="82"/>
    </location>
</feature>
<keyword evidence="1" id="KW-0812">Transmembrane</keyword>
<evidence type="ECO:0000256" key="1">
    <source>
        <dbReference type="SAM" id="Phobius"/>
    </source>
</evidence>
<gene>
    <name evidence="3" type="ORF">Tco_0627234</name>
</gene>
<accession>A0ABQ4WLY7</accession>
<reference evidence="3" key="2">
    <citation type="submission" date="2022-01" db="EMBL/GenBank/DDBJ databases">
        <authorList>
            <person name="Yamashiro T."/>
            <person name="Shiraishi A."/>
            <person name="Satake H."/>
            <person name="Nakayama K."/>
        </authorList>
    </citation>
    <scope>NUCLEOTIDE SEQUENCE</scope>
</reference>
<dbReference type="Proteomes" id="UP001151760">
    <property type="component" value="Unassembled WGS sequence"/>
</dbReference>
<name>A0ABQ4WLY7_9ASTR</name>
<reference evidence="3" key="1">
    <citation type="journal article" date="2022" name="Int. J. Mol. Sci.">
        <title>Draft Genome of Tanacetum Coccineum: Genomic Comparison of Closely Related Tanacetum-Family Plants.</title>
        <authorList>
            <person name="Yamashiro T."/>
            <person name="Shiraishi A."/>
            <person name="Nakayama K."/>
            <person name="Satake H."/>
        </authorList>
    </citation>
    <scope>NUCLEOTIDE SEQUENCE</scope>
</reference>
<organism evidence="3 4">
    <name type="scientific">Tanacetum coccineum</name>
    <dbReference type="NCBI Taxonomy" id="301880"/>
    <lineage>
        <taxon>Eukaryota</taxon>
        <taxon>Viridiplantae</taxon>
        <taxon>Streptophyta</taxon>
        <taxon>Embryophyta</taxon>
        <taxon>Tracheophyta</taxon>
        <taxon>Spermatophyta</taxon>
        <taxon>Magnoliopsida</taxon>
        <taxon>eudicotyledons</taxon>
        <taxon>Gunneridae</taxon>
        <taxon>Pentapetalae</taxon>
        <taxon>asterids</taxon>
        <taxon>campanulids</taxon>
        <taxon>Asterales</taxon>
        <taxon>Asteraceae</taxon>
        <taxon>Asteroideae</taxon>
        <taxon>Anthemideae</taxon>
        <taxon>Anthemidinae</taxon>
        <taxon>Tanacetum</taxon>
    </lineage>
</organism>
<comment type="caution">
    <text evidence="3">The sequence shown here is derived from an EMBL/GenBank/DDBJ whole genome shotgun (WGS) entry which is preliminary data.</text>
</comment>
<dbReference type="EMBL" id="BQNB010008756">
    <property type="protein sequence ID" value="GJS53872.1"/>
    <property type="molecule type" value="Genomic_DNA"/>
</dbReference>
<dbReference type="Pfam" id="PF13976">
    <property type="entry name" value="gag_pre-integrs"/>
    <property type="match status" value="1"/>
</dbReference>